<organism evidence="8 9">
    <name type="scientific">Desulfobaculum xiamenense</name>
    <dbReference type="NCBI Taxonomy" id="995050"/>
    <lineage>
        <taxon>Bacteria</taxon>
        <taxon>Pseudomonadati</taxon>
        <taxon>Thermodesulfobacteriota</taxon>
        <taxon>Desulfovibrionia</taxon>
        <taxon>Desulfovibrionales</taxon>
        <taxon>Desulfovibrionaceae</taxon>
        <taxon>Desulfobaculum</taxon>
    </lineage>
</organism>
<comment type="caution">
    <text evidence="8">The sequence shown here is derived from an EMBL/GenBank/DDBJ whole genome shotgun (WGS) entry which is preliminary data.</text>
</comment>
<dbReference type="PANTHER" id="PTHR43551">
    <property type="entry name" value="FUMARATE REDUCTASE IRON-SULFUR SUBUNIT"/>
    <property type="match status" value="1"/>
</dbReference>
<dbReference type="Pfam" id="PF13183">
    <property type="entry name" value="Fer4_8"/>
    <property type="match status" value="1"/>
</dbReference>
<evidence type="ECO:0000313" key="9">
    <source>
        <dbReference type="Proteomes" id="UP000580856"/>
    </source>
</evidence>
<evidence type="ECO:0000256" key="1">
    <source>
        <dbReference type="ARBA" id="ARBA00022448"/>
    </source>
</evidence>
<accession>A0A846QEU6</accession>
<keyword evidence="9" id="KW-1185">Reference proteome</keyword>
<feature type="domain" description="4Fe-4S ferredoxin-type" evidence="7">
    <location>
        <begin position="64"/>
        <end position="93"/>
    </location>
</feature>
<keyword evidence="5" id="KW-0408">Iron</keyword>
<dbReference type="GO" id="GO:0046872">
    <property type="term" value="F:metal ion binding"/>
    <property type="evidence" value="ECO:0007669"/>
    <property type="project" value="UniProtKB-KW"/>
</dbReference>
<dbReference type="GO" id="GO:0016491">
    <property type="term" value="F:oxidoreductase activity"/>
    <property type="evidence" value="ECO:0007669"/>
    <property type="project" value="UniProtKB-ARBA"/>
</dbReference>
<name>A0A846QEU6_9BACT</name>
<dbReference type="PANTHER" id="PTHR43551:SF1">
    <property type="entry name" value="HETERODISULFIDE REDUCTASE"/>
    <property type="match status" value="1"/>
</dbReference>
<keyword evidence="6" id="KW-0411">Iron-sulfur</keyword>
<dbReference type="SUPFAM" id="SSF46548">
    <property type="entry name" value="alpha-helical ferredoxin"/>
    <property type="match status" value="1"/>
</dbReference>
<keyword evidence="3" id="KW-0479">Metal-binding</keyword>
<dbReference type="Gene3D" id="1.10.1060.10">
    <property type="entry name" value="Alpha-helical ferredoxin"/>
    <property type="match status" value="1"/>
</dbReference>
<keyword evidence="2" id="KW-0004">4Fe-4S</keyword>
<feature type="domain" description="4Fe-4S ferredoxin-type" evidence="7">
    <location>
        <begin position="18"/>
        <end position="48"/>
    </location>
</feature>
<sequence>MSAVAVTPKVMDPEIRDFLNKYDFSSCMTCGTCSNGCPITGTPGMEGWDTRRVMRMLAYGMVDEIVQSNFPWLCTGCGRCAYSCPMGIDIPAVMMHMKSLRERDKVPGTLHKGMQNNLDTGNNLAIALDDYLTGMAELGEELAEECPGFYVPVDKQGADFLFFPNSKEVYGDFEDQFWWWKVFYAARENWTVPSVGWEAVDWALFTGNYAGNKALAKRKIEYMQKHGIGRMIMPDCGGGSYGCRKGLETCVMEDPNNEVGYMYLYDYLAQVIRDGRVRLDKSVNAGKRFAFHDSCKHGRELERHFGKAFYEEPRWIIRQCVDDYVDLQPNRGLNYCCGAGGGMWPMPFEKESAWHARHKYAQIKRSGADVIVVGCSNCRDQIMKRIPKFYTDYKYEVKYIWQLVAETLVVEPWPDDMIEKAKAEAEAQWKRFGVDTSGGEY</sequence>
<evidence type="ECO:0000256" key="4">
    <source>
        <dbReference type="ARBA" id="ARBA00022982"/>
    </source>
</evidence>
<dbReference type="PROSITE" id="PS51379">
    <property type="entry name" value="4FE4S_FER_2"/>
    <property type="match status" value="2"/>
</dbReference>
<evidence type="ECO:0000256" key="6">
    <source>
        <dbReference type="ARBA" id="ARBA00023014"/>
    </source>
</evidence>
<evidence type="ECO:0000256" key="3">
    <source>
        <dbReference type="ARBA" id="ARBA00022723"/>
    </source>
</evidence>
<reference evidence="8 9" key="1">
    <citation type="submission" date="2020-03" db="EMBL/GenBank/DDBJ databases">
        <title>Genomic Encyclopedia of Type Strains, Phase IV (KMG-IV): sequencing the most valuable type-strain genomes for metagenomic binning, comparative biology and taxonomic classification.</title>
        <authorList>
            <person name="Goeker M."/>
        </authorList>
    </citation>
    <scope>NUCLEOTIDE SEQUENCE [LARGE SCALE GENOMIC DNA]</scope>
    <source>
        <strain evidence="8 9">DSM 24233</strain>
    </source>
</reference>
<dbReference type="InterPro" id="IPR009051">
    <property type="entry name" value="Helical_ferredxn"/>
</dbReference>
<dbReference type="Proteomes" id="UP000580856">
    <property type="component" value="Unassembled WGS sequence"/>
</dbReference>
<proteinExistence type="predicted"/>
<keyword evidence="1" id="KW-0813">Transport</keyword>
<evidence type="ECO:0000313" key="8">
    <source>
        <dbReference type="EMBL" id="NJB67286.1"/>
    </source>
</evidence>
<dbReference type="InterPro" id="IPR017896">
    <property type="entry name" value="4Fe4S_Fe-S-bd"/>
</dbReference>
<gene>
    <name evidence="8" type="ORF">GGQ74_000926</name>
</gene>
<dbReference type="AlphaFoldDB" id="A0A846QEU6"/>
<dbReference type="InterPro" id="IPR004017">
    <property type="entry name" value="Cys_rich_dom"/>
</dbReference>
<dbReference type="RefSeq" id="WP_167940352.1">
    <property type="nucleotide sequence ID" value="NZ_JAATJA010000001.1"/>
</dbReference>
<protein>
    <submittedName>
        <fullName evidence="8">Fe-S oxidoreductase</fullName>
    </submittedName>
</protein>
<dbReference type="PROSITE" id="PS00198">
    <property type="entry name" value="4FE4S_FER_1"/>
    <property type="match status" value="1"/>
</dbReference>
<dbReference type="InterPro" id="IPR017900">
    <property type="entry name" value="4Fe4S_Fe_S_CS"/>
</dbReference>
<keyword evidence="4" id="KW-0249">Electron transport</keyword>
<evidence type="ECO:0000256" key="2">
    <source>
        <dbReference type="ARBA" id="ARBA00022485"/>
    </source>
</evidence>
<evidence type="ECO:0000256" key="5">
    <source>
        <dbReference type="ARBA" id="ARBA00023004"/>
    </source>
</evidence>
<dbReference type="EMBL" id="JAATJA010000001">
    <property type="protein sequence ID" value="NJB67286.1"/>
    <property type="molecule type" value="Genomic_DNA"/>
</dbReference>
<dbReference type="GO" id="GO:0051539">
    <property type="term" value="F:4 iron, 4 sulfur cluster binding"/>
    <property type="evidence" value="ECO:0007669"/>
    <property type="project" value="UniProtKB-KW"/>
</dbReference>
<dbReference type="Pfam" id="PF02754">
    <property type="entry name" value="CCG"/>
    <property type="match status" value="1"/>
</dbReference>
<evidence type="ECO:0000259" key="7">
    <source>
        <dbReference type="PROSITE" id="PS51379"/>
    </source>
</evidence>